<keyword evidence="3" id="KW-1185">Reference proteome</keyword>
<evidence type="ECO:0000256" key="1">
    <source>
        <dbReference type="SAM" id="Phobius"/>
    </source>
</evidence>
<reference evidence="2 3" key="1">
    <citation type="submission" date="2018-05" db="EMBL/GenBank/DDBJ databases">
        <title>Draft genome of Methanospirillum stamsii Pt1.</title>
        <authorList>
            <person name="Dueholm M.S."/>
            <person name="Nielsen P.H."/>
            <person name="Bakmann L.F."/>
            <person name="Otzen D.E."/>
        </authorList>
    </citation>
    <scope>NUCLEOTIDE SEQUENCE [LARGE SCALE GENOMIC DNA]</scope>
    <source>
        <strain evidence="2 3">Pt1</strain>
    </source>
</reference>
<name>A0A2V2NKJ7_9EURY</name>
<keyword evidence="1" id="KW-0812">Transmembrane</keyword>
<comment type="caution">
    <text evidence="2">The sequence shown here is derived from an EMBL/GenBank/DDBJ whole genome shotgun (WGS) entry which is preliminary data.</text>
</comment>
<dbReference type="AlphaFoldDB" id="A0A2V2NKJ7"/>
<proteinExistence type="predicted"/>
<evidence type="ECO:0000313" key="3">
    <source>
        <dbReference type="Proteomes" id="UP000245934"/>
    </source>
</evidence>
<organism evidence="2 3">
    <name type="scientific">Methanospirillum stamsii</name>
    <dbReference type="NCBI Taxonomy" id="1277351"/>
    <lineage>
        <taxon>Archaea</taxon>
        <taxon>Methanobacteriati</taxon>
        <taxon>Methanobacteriota</taxon>
        <taxon>Stenosarchaea group</taxon>
        <taxon>Methanomicrobia</taxon>
        <taxon>Methanomicrobiales</taxon>
        <taxon>Methanospirillaceae</taxon>
        <taxon>Methanospirillum</taxon>
    </lineage>
</organism>
<feature type="transmembrane region" description="Helical" evidence="1">
    <location>
        <begin position="28"/>
        <end position="48"/>
    </location>
</feature>
<keyword evidence="1" id="KW-1133">Transmembrane helix</keyword>
<dbReference type="EMBL" id="QGMZ01000006">
    <property type="protein sequence ID" value="PWR75863.1"/>
    <property type="molecule type" value="Genomic_DNA"/>
</dbReference>
<feature type="transmembrane region" description="Helical" evidence="1">
    <location>
        <begin position="54"/>
        <end position="74"/>
    </location>
</feature>
<sequence>MNSIATKRTSKEPGRITSNFASSHQKTAILLIRSCIGSIVLILITAYFRPEFIFFLLVPICSLGICHLIEFPYLK</sequence>
<accession>A0A2V2NKJ7</accession>
<evidence type="ECO:0000313" key="2">
    <source>
        <dbReference type="EMBL" id="PWR75863.1"/>
    </source>
</evidence>
<keyword evidence="1" id="KW-0472">Membrane</keyword>
<gene>
    <name evidence="2" type="ORF">DLD82_02015</name>
</gene>
<protein>
    <submittedName>
        <fullName evidence="2">Uncharacterized protein</fullName>
    </submittedName>
</protein>
<dbReference type="Proteomes" id="UP000245934">
    <property type="component" value="Unassembled WGS sequence"/>
</dbReference>